<reference evidence="3" key="1">
    <citation type="journal article" date="2020" name="Stud. Mycol.">
        <title>101 Dothideomycetes genomes: a test case for predicting lifestyles and emergence of pathogens.</title>
        <authorList>
            <person name="Haridas S."/>
            <person name="Albert R."/>
            <person name="Binder M."/>
            <person name="Bloem J."/>
            <person name="Labutti K."/>
            <person name="Salamov A."/>
            <person name="Andreopoulos B."/>
            <person name="Baker S."/>
            <person name="Barry K."/>
            <person name="Bills G."/>
            <person name="Bluhm B."/>
            <person name="Cannon C."/>
            <person name="Castanera R."/>
            <person name="Culley D."/>
            <person name="Daum C."/>
            <person name="Ezra D."/>
            <person name="Gonzalez J."/>
            <person name="Henrissat B."/>
            <person name="Kuo A."/>
            <person name="Liang C."/>
            <person name="Lipzen A."/>
            <person name="Lutzoni F."/>
            <person name="Magnuson J."/>
            <person name="Mondo S."/>
            <person name="Nolan M."/>
            <person name="Ohm R."/>
            <person name="Pangilinan J."/>
            <person name="Park H.-J."/>
            <person name="Ramirez L."/>
            <person name="Alfaro M."/>
            <person name="Sun H."/>
            <person name="Tritt A."/>
            <person name="Yoshinaga Y."/>
            <person name="Zwiers L.-H."/>
            <person name="Turgeon B."/>
            <person name="Goodwin S."/>
            <person name="Spatafora J."/>
            <person name="Crous P."/>
            <person name="Grigoriev I."/>
        </authorList>
    </citation>
    <scope>NUCLEOTIDE SEQUENCE</scope>
    <source>
        <strain evidence="3">CBS 115976</strain>
    </source>
</reference>
<dbReference type="InterPro" id="IPR027417">
    <property type="entry name" value="P-loop_NTPase"/>
</dbReference>
<dbReference type="Pfam" id="PF25053">
    <property type="entry name" value="DUF7791"/>
    <property type="match status" value="1"/>
</dbReference>
<dbReference type="PANTHER" id="PTHR10039:SF5">
    <property type="entry name" value="NACHT DOMAIN-CONTAINING PROTEIN"/>
    <property type="match status" value="1"/>
</dbReference>
<protein>
    <recommendedName>
        <fullName evidence="2">NACHT domain-containing protein</fullName>
    </recommendedName>
</protein>
<dbReference type="InterPro" id="IPR056884">
    <property type="entry name" value="NPHP3-like_N"/>
</dbReference>
<name>A0A6A6UGW6_9PEZI</name>
<dbReference type="Pfam" id="PF24883">
    <property type="entry name" value="NPHP3_N"/>
    <property type="match status" value="1"/>
</dbReference>
<evidence type="ECO:0000313" key="4">
    <source>
        <dbReference type="Proteomes" id="UP000799302"/>
    </source>
</evidence>
<evidence type="ECO:0000259" key="2">
    <source>
        <dbReference type="PROSITE" id="PS50837"/>
    </source>
</evidence>
<dbReference type="OrthoDB" id="443402at2759"/>
<proteinExistence type="predicted"/>
<dbReference type="Gene3D" id="3.40.50.300">
    <property type="entry name" value="P-loop containing nucleotide triphosphate hydrolases"/>
    <property type="match status" value="1"/>
</dbReference>
<organism evidence="3 4">
    <name type="scientific">Microthyrium microscopicum</name>
    <dbReference type="NCBI Taxonomy" id="703497"/>
    <lineage>
        <taxon>Eukaryota</taxon>
        <taxon>Fungi</taxon>
        <taxon>Dikarya</taxon>
        <taxon>Ascomycota</taxon>
        <taxon>Pezizomycotina</taxon>
        <taxon>Dothideomycetes</taxon>
        <taxon>Dothideomycetes incertae sedis</taxon>
        <taxon>Microthyriales</taxon>
        <taxon>Microthyriaceae</taxon>
        <taxon>Microthyrium</taxon>
    </lineage>
</organism>
<dbReference type="Proteomes" id="UP000799302">
    <property type="component" value="Unassembled WGS sequence"/>
</dbReference>
<keyword evidence="1" id="KW-0677">Repeat</keyword>
<gene>
    <name evidence="3" type="ORF">BT63DRAFT_219596</name>
</gene>
<keyword evidence="4" id="KW-1185">Reference proteome</keyword>
<dbReference type="AlphaFoldDB" id="A0A6A6UGW6"/>
<evidence type="ECO:0000313" key="3">
    <source>
        <dbReference type="EMBL" id="KAF2671509.1"/>
    </source>
</evidence>
<dbReference type="PROSITE" id="PS50837">
    <property type="entry name" value="NACHT"/>
    <property type="match status" value="1"/>
</dbReference>
<dbReference type="InterPro" id="IPR056693">
    <property type="entry name" value="DUF7791"/>
</dbReference>
<dbReference type="SUPFAM" id="SSF52540">
    <property type="entry name" value="P-loop containing nucleoside triphosphate hydrolases"/>
    <property type="match status" value="1"/>
</dbReference>
<evidence type="ECO:0000256" key="1">
    <source>
        <dbReference type="ARBA" id="ARBA00022737"/>
    </source>
</evidence>
<feature type="domain" description="NACHT" evidence="2">
    <location>
        <begin position="120"/>
        <end position="271"/>
    </location>
</feature>
<dbReference type="EMBL" id="MU004233">
    <property type="protein sequence ID" value="KAF2671509.1"/>
    <property type="molecule type" value="Genomic_DNA"/>
</dbReference>
<sequence>MNQQRTEQLQYMQRKIDEINRSTSSRVDIPKLPILHTNLSGMASTGSDIWIEQAILQSLRFREIQVRFHKIPEAHARTFGWIFGRPAPSQNPELCRNSCVGTLPNVKFIDWLEDSTPQTSLYWIAGKAGAGKSTLMKFLSDHEETKRALASWAGSNPLVIASYFFWCFGTQLQKSQEGLLQTLLYEICRQCPHLIRSCCPWRMGPLARDAWSLSELRKALHNLKTGLVESTKFFVFVDGLDEYDGDTREIVEAIEDLSSLPNIKLCVSSRPWTIFREKFGQDQDRHLFVQDLTKGDINLYVRNTFEADSNFLQAKVEDEKYEDLVTDIVIKAEGVFLWVILVVKSLLNGLTNEDSLRAMHDRLNRLPADLEDFFHHMLKSVEPVYQEKMARTFQVAIAGDGPLPVLVYSHLDDIEECPDYALRLALYPIVRTTGVCSPETEAMFMTDFKKGERQMQKRLDARTKGLLEVVRETTNRNELVNKVSFLHRTVGDFVKREEIMSEFTKITGSTFNVNVMLCHALLATIKALPGISDGRFILTILNDLVHPLLDHAYSEEIGQRAAQIEVIDELERSLTYYHPIHFPVSLVLGVPISLGEVLNSEGSKSLID</sequence>
<accession>A0A6A6UGW6</accession>
<dbReference type="InterPro" id="IPR007111">
    <property type="entry name" value="NACHT_NTPase"/>
</dbReference>
<dbReference type="PANTHER" id="PTHR10039">
    <property type="entry name" value="AMELOGENIN"/>
    <property type="match status" value="1"/>
</dbReference>